<dbReference type="PANTHER" id="PTHR47618:SF1">
    <property type="entry name" value="BIFUNCTIONAL OLIGORIBONUCLEASE AND PAP PHOSPHATASE NRNA"/>
    <property type="match status" value="1"/>
</dbReference>
<evidence type="ECO:0000313" key="3">
    <source>
        <dbReference type="EMBL" id="OGL74303.1"/>
    </source>
</evidence>
<dbReference type="SUPFAM" id="SSF64182">
    <property type="entry name" value="DHH phosphoesterases"/>
    <property type="match status" value="1"/>
</dbReference>
<dbReference type="Proteomes" id="UP000176303">
    <property type="component" value="Unassembled WGS sequence"/>
</dbReference>
<evidence type="ECO:0008006" key="5">
    <source>
        <dbReference type="Google" id="ProtNLM"/>
    </source>
</evidence>
<organism evidence="3 4">
    <name type="scientific">Candidatus Uhrbacteria bacterium RIFCSPHIGHO2_02_FULL_57_19</name>
    <dbReference type="NCBI Taxonomy" id="1802391"/>
    <lineage>
        <taxon>Bacteria</taxon>
        <taxon>Candidatus Uhriibacteriota</taxon>
    </lineage>
</organism>
<dbReference type="AlphaFoldDB" id="A0A1F7U7R7"/>
<dbReference type="Gene3D" id="3.90.1640.10">
    <property type="entry name" value="inorganic pyrophosphatase (n-terminal core)"/>
    <property type="match status" value="1"/>
</dbReference>
<dbReference type="STRING" id="1802391.A3D72_04040"/>
<evidence type="ECO:0000259" key="2">
    <source>
        <dbReference type="Pfam" id="PF02272"/>
    </source>
</evidence>
<dbReference type="Gene3D" id="3.10.310.30">
    <property type="match status" value="1"/>
</dbReference>
<evidence type="ECO:0000313" key="4">
    <source>
        <dbReference type="Proteomes" id="UP000176303"/>
    </source>
</evidence>
<name>A0A1F7U7R7_9BACT</name>
<dbReference type="Pfam" id="PF01368">
    <property type="entry name" value="DHH"/>
    <property type="match status" value="1"/>
</dbReference>
<dbReference type="PANTHER" id="PTHR47618">
    <property type="entry name" value="BIFUNCTIONAL OLIGORIBONUCLEASE AND PAP PHOSPHATASE NRNA"/>
    <property type="match status" value="1"/>
</dbReference>
<dbReference type="InterPro" id="IPR001667">
    <property type="entry name" value="DDH_dom"/>
</dbReference>
<proteinExistence type="predicted"/>
<dbReference type="InterPro" id="IPR038763">
    <property type="entry name" value="DHH_sf"/>
</dbReference>
<dbReference type="Pfam" id="PF02272">
    <property type="entry name" value="DHHA1"/>
    <property type="match status" value="1"/>
</dbReference>
<gene>
    <name evidence="3" type="ORF">A3D72_04040</name>
</gene>
<accession>A0A1F7U7R7</accession>
<reference evidence="3 4" key="1">
    <citation type="journal article" date="2016" name="Nat. Commun.">
        <title>Thousands of microbial genomes shed light on interconnected biogeochemical processes in an aquifer system.</title>
        <authorList>
            <person name="Anantharaman K."/>
            <person name="Brown C.T."/>
            <person name="Hug L.A."/>
            <person name="Sharon I."/>
            <person name="Castelle C.J."/>
            <person name="Probst A.J."/>
            <person name="Thomas B.C."/>
            <person name="Singh A."/>
            <person name="Wilkins M.J."/>
            <person name="Karaoz U."/>
            <person name="Brodie E.L."/>
            <person name="Williams K.H."/>
            <person name="Hubbard S.S."/>
            <person name="Banfield J.F."/>
        </authorList>
    </citation>
    <scope>NUCLEOTIDE SEQUENCE [LARGE SCALE GENOMIC DNA]</scope>
</reference>
<protein>
    <recommendedName>
        <fullName evidence="5">DDH domain-containing protein</fullName>
    </recommendedName>
</protein>
<dbReference type="InterPro" id="IPR003156">
    <property type="entry name" value="DHHA1_dom"/>
</dbReference>
<sequence length="318" mass="34319">MHVFHQADAVARASRHPLLVSHRNPDGDTLGGMLAFGGYLDAIGKEHTRFCADRPGPGYAFLPGIERVISDFDEAQRREPDAVFVFDAGDLKHAVMEEFVRALPTKPSVVNFDHHASNTRYGDVNVLITDAASTTEVVHRFLSGIGARINRDMATCILTGLCTDTSNFSNPATSASALRLGAELLAAGGKFSDIQRHLVKNKSVGILRLWGIALERLRYNNTHQMATTALTIKDFEDCGVDEESTEGISNFLAAVLDAPTIMVLREAPGGLVRGSLRTVEERDVSKLAVALGGGGHKKAAGFTVRGRLAEVDGTWKII</sequence>
<dbReference type="GO" id="GO:0003676">
    <property type="term" value="F:nucleic acid binding"/>
    <property type="evidence" value="ECO:0007669"/>
    <property type="project" value="InterPro"/>
</dbReference>
<dbReference type="EMBL" id="MGDZ01000002">
    <property type="protein sequence ID" value="OGL74303.1"/>
    <property type="molecule type" value="Genomic_DNA"/>
</dbReference>
<dbReference type="InterPro" id="IPR051319">
    <property type="entry name" value="Oligoribo/pAp-PDE_c-di-AMP_PDE"/>
</dbReference>
<evidence type="ECO:0000259" key="1">
    <source>
        <dbReference type="Pfam" id="PF01368"/>
    </source>
</evidence>
<feature type="domain" description="DDH" evidence="1">
    <location>
        <begin position="19"/>
        <end position="160"/>
    </location>
</feature>
<comment type="caution">
    <text evidence="3">The sequence shown here is derived from an EMBL/GenBank/DDBJ whole genome shotgun (WGS) entry which is preliminary data.</text>
</comment>
<feature type="domain" description="DHHA1" evidence="2">
    <location>
        <begin position="239"/>
        <end position="305"/>
    </location>
</feature>